<gene>
    <name evidence="1" type="ORF">L6452_43151</name>
</gene>
<evidence type="ECO:0000313" key="1">
    <source>
        <dbReference type="EMBL" id="KAI3668076.1"/>
    </source>
</evidence>
<evidence type="ECO:0000313" key="2">
    <source>
        <dbReference type="Proteomes" id="UP001055879"/>
    </source>
</evidence>
<keyword evidence="2" id="KW-1185">Reference proteome</keyword>
<sequence>MEANAGLVAGSHMRNELVRIRHDSDGGNKSHSILPNRAASSRLSNLQFICVIIHNRFHHKSFSNLKWQRITLVNMRLR</sequence>
<dbReference type="EMBL" id="CM042063">
    <property type="protein sequence ID" value="KAI3668076.1"/>
    <property type="molecule type" value="Genomic_DNA"/>
</dbReference>
<dbReference type="Proteomes" id="UP001055879">
    <property type="component" value="Linkage Group LG17"/>
</dbReference>
<protein>
    <submittedName>
        <fullName evidence="1">Uncharacterized protein</fullName>
    </submittedName>
</protein>
<reference evidence="2" key="1">
    <citation type="journal article" date="2022" name="Mol. Ecol. Resour.">
        <title>The genomes of chicory, endive, great burdock and yacon provide insights into Asteraceae palaeo-polyploidization history and plant inulin production.</title>
        <authorList>
            <person name="Fan W."/>
            <person name="Wang S."/>
            <person name="Wang H."/>
            <person name="Wang A."/>
            <person name="Jiang F."/>
            <person name="Liu H."/>
            <person name="Zhao H."/>
            <person name="Xu D."/>
            <person name="Zhang Y."/>
        </authorList>
    </citation>
    <scope>NUCLEOTIDE SEQUENCE [LARGE SCALE GENOMIC DNA]</scope>
    <source>
        <strain evidence="2">cv. Niubang</strain>
    </source>
</reference>
<name>A0ACB8XLC1_ARCLA</name>
<comment type="caution">
    <text evidence="1">The sequence shown here is derived from an EMBL/GenBank/DDBJ whole genome shotgun (WGS) entry which is preliminary data.</text>
</comment>
<reference evidence="1 2" key="2">
    <citation type="journal article" date="2022" name="Mol. Ecol. Resour.">
        <title>The genomes of chicory, endive, great burdock and yacon provide insights into Asteraceae paleo-polyploidization history and plant inulin production.</title>
        <authorList>
            <person name="Fan W."/>
            <person name="Wang S."/>
            <person name="Wang H."/>
            <person name="Wang A."/>
            <person name="Jiang F."/>
            <person name="Liu H."/>
            <person name="Zhao H."/>
            <person name="Xu D."/>
            <person name="Zhang Y."/>
        </authorList>
    </citation>
    <scope>NUCLEOTIDE SEQUENCE [LARGE SCALE GENOMIC DNA]</scope>
    <source>
        <strain evidence="2">cv. Niubang</strain>
    </source>
</reference>
<organism evidence="1 2">
    <name type="scientific">Arctium lappa</name>
    <name type="common">Greater burdock</name>
    <name type="synonym">Lappa major</name>
    <dbReference type="NCBI Taxonomy" id="4217"/>
    <lineage>
        <taxon>Eukaryota</taxon>
        <taxon>Viridiplantae</taxon>
        <taxon>Streptophyta</taxon>
        <taxon>Embryophyta</taxon>
        <taxon>Tracheophyta</taxon>
        <taxon>Spermatophyta</taxon>
        <taxon>Magnoliopsida</taxon>
        <taxon>eudicotyledons</taxon>
        <taxon>Gunneridae</taxon>
        <taxon>Pentapetalae</taxon>
        <taxon>asterids</taxon>
        <taxon>campanulids</taxon>
        <taxon>Asterales</taxon>
        <taxon>Asteraceae</taxon>
        <taxon>Carduoideae</taxon>
        <taxon>Cardueae</taxon>
        <taxon>Arctiinae</taxon>
        <taxon>Arctium</taxon>
    </lineage>
</organism>
<accession>A0ACB8XLC1</accession>
<proteinExistence type="predicted"/>